<organism evidence="2">
    <name type="scientific">Anopheles triannulatus</name>
    <dbReference type="NCBI Taxonomy" id="58253"/>
    <lineage>
        <taxon>Eukaryota</taxon>
        <taxon>Metazoa</taxon>
        <taxon>Ecdysozoa</taxon>
        <taxon>Arthropoda</taxon>
        <taxon>Hexapoda</taxon>
        <taxon>Insecta</taxon>
        <taxon>Pterygota</taxon>
        <taxon>Neoptera</taxon>
        <taxon>Endopterygota</taxon>
        <taxon>Diptera</taxon>
        <taxon>Nematocera</taxon>
        <taxon>Culicoidea</taxon>
        <taxon>Culicidae</taxon>
        <taxon>Anophelinae</taxon>
        <taxon>Anopheles</taxon>
    </lineage>
</organism>
<sequence>MLLLLLSLRLDPTAATNVCGCLSVSVSTERRVCESTDEFCPSGRAESVAKQFCSLAHRGARSVGPRSPIGRDACVSRSHEAHQLSPRVCACETMR</sequence>
<evidence type="ECO:0000313" key="2">
    <source>
        <dbReference type="EMBL" id="MBW48665.1"/>
    </source>
</evidence>
<keyword evidence="1" id="KW-0732">Signal</keyword>
<dbReference type="AlphaFoldDB" id="A0A2M4B6I0"/>
<accession>A0A2M4B6I0</accession>
<proteinExistence type="predicted"/>
<reference evidence="2" key="1">
    <citation type="submission" date="2018-01" db="EMBL/GenBank/DDBJ databases">
        <title>An insight into the sialome of Amazonian anophelines.</title>
        <authorList>
            <person name="Ribeiro J.M."/>
            <person name="Scarpassa V."/>
            <person name="Calvo E."/>
        </authorList>
    </citation>
    <scope>NUCLEOTIDE SEQUENCE</scope>
    <source>
        <tissue evidence="2">Salivary glands</tissue>
    </source>
</reference>
<name>A0A2M4B6I0_9DIPT</name>
<feature type="signal peptide" evidence="1">
    <location>
        <begin position="1"/>
        <end position="15"/>
    </location>
</feature>
<protein>
    <submittedName>
        <fullName evidence="2">Putative secreted protein</fullName>
    </submittedName>
</protein>
<feature type="chain" id="PRO_5014604298" evidence="1">
    <location>
        <begin position="16"/>
        <end position="95"/>
    </location>
</feature>
<evidence type="ECO:0000256" key="1">
    <source>
        <dbReference type="SAM" id="SignalP"/>
    </source>
</evidence>
<dbReference type="EMBL" id="GGFK01015344">
    <property type="protein sequence ID" value="MBW48665.1"/>
    <property type="molecule type" value="Transcribed_RNA"/>
</dbReference>